<feature type="compositionally biased region" description="Basic and acidic residues" evidence="1">
    <location>
        <begin position="540"/>
        <end position="554"/>
    </location>
</feature>
<feature type="compositionally biased region" description="Basic residues" evidence="1">
    <location>
        <begin position="555"/>
        <end position="565"/>
    </location>
</feature>
<gene>
    <name evidence="4" type="ORF">BaRGS_00036538</name>
</gene>
<accession>A0ABD0JB80</accession>
<sequence length="565" mass="62591">MLSQFSGKLPVLLFTAWLKSTVQAQQQVLVHPAYPLWAQHSAILAAASAPLGQRGKKTSVMSGTSLLPRPGLFIGGLRRDLHPARLAGLISSLIWKFQSFYFDHFWDFLQVSCPRQNVHIAINKSSAYALVDLPDEESKTHLLSQLSDISNILNVFDLNTITNNPYDFHAKPRWDENAKRKRSKSRARKNRKRQAGGNEDGQAAAPQEEFSLESLYNDDDAGSAWFQKVGGSAGVGADKSETSLPPLRGSATQQNSSTKLSGRGRQPGSGVQGVNSAGQNVSQSATPQSVPQRQTLQMASMDSLRPAALSDHGLLNSTQKSAATSTTGLPAPVRVSTTTSTPGTSAGLALGFYRLGEVVGRESRHSEFKAGGMTQKERGWLQETVGKYVCGFLNSAEGGTLFVGVNDAGRVIGFPCSQALEDDYRLLIDEALKSIEPSIFPDRYRVRFVPVMEESGHLSDHLQVLEVQVHPTHSLKHLYDFRGHAYIRRDGSLQGPLKARHVQEWTRKQLEREHYDSLQLRTELHEMTLQLDAERRKNKEMREKLEDQRSEVPLKKKKSRVCNVM</sequence>
<evidence type="ECO:0000256" key="1">
    <source>
        <dbReference type="SAM" id="MobiDB-lite"/>
    </source>
</evidence>
<evidence type="ECO:0000313" key="5">
    <source>
        <dbReference type="Proteomes" id="UP001519460"/>
    </source>
</evidence>
<feature type="region of interest" description="Disordered" evidence="1">
    <location>
        <begin position="169"/>
        <end position="205"/>
    </location>
</feature>
<dbReference type="AlphaFoldDB" id="A0ABD0JB80"/>
<keyword evidence="2" id="KW-0732">Signal</keyword>
<dbReference type="PANTHER" id="PTHR12155">
    <property type="entry name" value="SCHLAFEN"/>
    <property type="match status" value="1"/>
</dbReference>
<comment type="caution">
    <text evidence="4">The sequence shown here is derived from an EMBL/GenBank/DDBJ whole genome shotgun (WGS) entry which is preliminary data.</text>
</comment>
<evidence type="ECO:0000259" key="3">
    <source>
        <dbReference type="Pfam" id="PF04326"/>
    </source>
</evidence>
<feature type="compositionally biased region" description="Polar residues" evidence="1">
    <location>
        <begin position="318"/>
        <end position="328"/>
    </location>
</feature>
<keyword evidence="5" id="KW-1185">Reference proteome</keyword>
<feature type="region of interest" description="Disordered" evidence="1">
    <location>
        <begin position="318"/>
        <end position="342"/>
    </location>
</feature>
<dbReference type="Pfam" id="PF04326">
    <property type="entry name" value="SLFN_AlbA_2"/>
    <property type="match status" value="1"/>
</dbReference>
<feature type="domain" description="Schlafen AlbA-2" evidence="3">
    <location>
        <begin position="362"/>
        <end position="492"/>
    </location>
</feature>
<dbReference type="Gene3D" id="3.30.950.30">
    <property type="entry name" value="Schlafen, AAA domain"/>
    <property type="match status" value="1"/>
</dbReference>
<dbReference type="PANTHER" id="PTHR12155:SF48">
    <property type="entry name" value="RRM DOMAIN-CONTAINING PROTEIN"/>
    <property type="match status" value="1"/>
</dbReference>
<feature type="compositionally biased region" description="Polar residues" evidence="1">
    <location>
        <begin position="250"/>
        <end position="260"/>
    </location>
</feature>
<feature type="signal peptide" evidence="2">
    <location>
        <begin position="1"/>
        <end position="24"/>
    </location>
</feature>
<evidence type="ECO:0000256" key="2">
    <source>
        <dbReference type="SAM" id="SignalP"/>
    </source>
</evidence>
<evidence type="ECO:0000313" key="4">
    <source>
        <dbReference type="EMBL" id="KAK7468215.1"/>
    </source>
</evidence>
<dbReference type="InterPro" id="IPR007421">
    <property type="entry name" value="Schlafen_AlbA_2_dom"/>
</dbReference>
<dbReference type="InterPro" id="IPR029684">
    <property type="entry name" value="Schlafen"/>
</dbReference>
<dbReference type="Proteomes" id="UP001519460">
    <property type="component" value="Unassembled WGS sequence"/>
</dbReference>
<feature type="compositionally biased region" description="Basic and acidic residues" evidence="1">
    <location>
        <begin position="169"/>
        <end position="178"/>
    </location>
</feature>
<feature type="compositionally biased region" description="Basic residues" evidence="1">
    <location>
        <begin position="179"/>
        <end position="194"/>
    </location>
</feature>
<reference evidence="4 5" key="1">
    <citation type="journal article" date="2023" name="Sci. Data">
        <title>Genome assembly of the Korean intertidal mud-creeper Batillaria attramentaria.</title>
        <authorList>
            <person name="Patra A.K."/>
            <person name="Ho P.T."/>
            <person name="Jun S."/>
            <person name="Lee S.J."/>
            <person name="Kim Y."/>
            <person name="Won Y.J."/>
        </authorList>
    </citation>
    <scope>NUCLEOTIDE SEQUENCE [LARGE SCALE GENOMIC DNA]</scope>
    <source>
        <strain evidence="4">Wonlab-2016</strain>
    </source>
</reference>
<dbReference type="EMBL" id="JACVVK020000518">
    <property type="protein sequence ID" value="KAK7468215.1"/>
    <property type="molecule type" value="Genomic_DNA"/>
</dbReference>
<organism evidence="4 5">
    <name type="scientific">Batillaria attramentaria</name>
    <dbReference type="NCBI Taxonomy" id="370345"/>
    <lineage>
        <taxon>Eukaryota</taxon>
        <taxon>Metazoa</taxon>
        <taxon>Spiralia</taxon>
        <taxon>Lophotrochozoa</taxon>
        <taxon>Mollusca</taxon>
        <taxon>Gastropoda</taxon>
        <taxon>Caenogastropoda</taxon>
        <taxon>Sorbeoconcha</taxon>
        <taxon>Cerithioidea</taxon>
        <taxon>Batillariidae</taxon>
        <taxon>Batillaria</taxon>
    </lineage>
</organism>
<protein>
    <recommendedName>
        <fullName evidence="3">Schlafen AlbA-2 domain-containing protein</fullName>
    </recommendedName>
</protein>
<proteinExistence type="predicted"/>
<feature type="chain" id="PRO_5044759042" description="Schlafen AlbA-2 domain-containing protein" evidence="2">
    <location>
        <begin position="25"/>
        <end position="565"/>
    </location>
</feature>
<feature type="region of interest" description="Disordered" evidence="1">
    <location>
        <begin position="540"/>
        <end position="565"/>
    </location>
</feature>
<feature type="compositionally biased region" description="Low complexity" evidence="1">
    <location>
        <begin position="330"/>
        <end position="342"/>
    </location>
</feature>
<feature type="region of interest" description="Disordered" evidence="1">
    <location>
        <begin position="232"/>
        <end position="293"/>
    </location>
</feature>
<feature type="compositionally biased region" description="Polar residues" evidence="1">
    <location>
        <begin position="272"/>
        <end position="293"/>
    </location>
</feature>
<dbReference type="InterPro" id="IPR038461">
    <property type="entry name" value="Schlafen_AlbA_2_dom_sf"/>
</dbReference>
<name>A0ABD0JB80_9CAEN</name>